<keyword evidence="3" id="KW-0285">Flavoprotein</keyword>
<gene>
    <name evidence="8" type="ORF">KA717_33630</name>
</gene>
<dbReference type="InterPro" id="IPR036188">
    <property type="entry name" value="FAD/NAD-bd_sf"/>
</dbReference>
<organism evidence="8">
    <name type="scientific">Woronichinia naegeliana WA131</name>
    <dbReference type="NCBI Taxonomy" id="2824559"/>
    <lineage>
        <taxon>Bacteria</taxon>
        <taxon>Bacillati</taxon>
        <taxon>Cyanobacteriota</taxon>
        <taxon>Cyanophyceae</taxon>
        <taxon>Synechococcales</taxon>
        <taxon>Coelosphaeriaceae</taxon>
        <taxon>Woronichinia</taxon>
    </lineage>
</organism>
<evidence type="ECO:0000256" key="2">
    <source>
        <dbReference type="ARBA" id="ARBA00007532"/>
    </source>
</evidence>
<dbReference type="Proteomes" id="UP001065613">
    <property type="component" value="Chromosome"/>
</dbReference>
<evidence type="ECO:0000256" key="1">
    <source>
        <dbReference type="ARBA" id="ARBA00001974"/>
    </source>
</evidence>
<dbReference type="PRINTS" id="PR00368">
    <property type="entry name" value="FADPNR"/>
</dbReference>
<comment type="cofactor">
    <cofactor evidence="1">
        <name>FAD</name>
        <dbReference type="ChEBI" id="CHEBI:57692"/>
    </cofactor>
</comment>
<dbReference type="PANTHER" id="PTHR22912">
    <property type="entry name" value="DISULFIDE OXIDOREDUCTASE"/>
    <property type="match status" value="1"/>
</dbReference>
<dbReference type="GO" id="GO:0006103">
    <property type="term" value="P:2-oxoglutarate metabolic process"/>
    <property type="evidence" value="ECO:0007669"/>
    <property type="project" value="TreeGrafter"/>
</dbReference>
<keyword evidence="5" id="KW-0520">NAD</keyword>
<evidence type="ECO:0000256" key="4">
    <source>
        <dbReference type="ARBA" id="ARBA00022827"/>
    </source>
</evidence>
<proteinExistence type="inferred from homology"/>
<dbReference type="SUPFAM" id="SSF51905">
    <property type="entry name" value="FAD/NAD(P)-binding domain"/>
    <property type="match status" value="1"/>
</dbReference>
<dbReference type="AlphaFoldDB" id="A0A977KV12"/>
<comment type="similarity">
    <text evidence="2">Belongs to the class-I pyridine nucleotide-disulfide oxidoreductase family.</text>
</comment>
<evidence type="ECO:0000313" key="8">
    <source>
        <dbReference type="EMBL" id="UXE60439.1"/>
    </source>
</evidence>
<evidence type="ECO:0000259" key="7">
    <source>
        <dbReference type="Pfam" id="PF07992"/>
    </source>
</evidence>
<dbReference type="KEGG" id="wna:KA717_33630"/>
<dbReference type="GO" id="GO:0050660">
    <property type="term" value="F:flavin adenine dinucleotide binding"/>
    <property type="evidence" value="ECO:0007669"/>
    <property type="project" value="TreeGrafter"/>
</dbReference>
<dbReference type="Pfam" id="PF02852">
    <property type="entry name" value="Pyr_redox_dim"/>
    <property type="match status" value="1"/>
</dbReference>
<evidence type="ECO:0000256" key="3">
    <source>
        <dbReference type="ARBA" id="ARBA00022630"/>
    </source>
</evidence>
<protein>
    <submittedName>
        <fullName evidence="8">FAD-dependent oxidoreductase</fullName>
    </submittedName>
</protein>
<dbReference type="InterPro" id="IPR050151">
    <property type="entry name" value="Class-I_Pyr_Nuc-Dis_Oxidored"/>
</dbReference>
<dbReference type="Gene3D" id="3.30.390.30">
    <property type="match status" value="1"/>
</dbReference>
<accession>A0A977KV12</accession>
<dbReference type="Gene3D" id="3.50.50.60">
    <property type="entry name" value="FAD/NAD(P)-binding domain"/>
    <property type="match status" value="2"/>
</dbReference>
<feature type="domain" description="Pyridine nucleotide-disulphide oxidoreductase dimerisation" evidence="6">
    <location>
        <begin position="324"/>
        <end position="416"/>
    </location>
</feature>
<reference evidence="8" key="1">
    <citation type="submission" date="2021-04" db="EMBL/GenBank/DDBJ databases">
        <title>Genome sequence of Woronichinia naegeliana from Washington state freshwater lake bloom.</title>
        <authorList>
            <person name="Dreher T.W."/>
        </authorList>
    </citation>
    <scope>NUCLEOTIDE SEQUENCE</scope>
    <source>
        <strain evidence="8">WA131</strain>
    </source>
</reference>
<dbReference type="GO" id="GO:0004148">
    <property type="term" value="F:dihydrolipoyl dehydrogenase (NADH) activity"/>
    <property type="evidence" value="ECO:0007669"/>
    <property type="project" value="TreeGrafter"/>
</dbReference>
<feature type="domain" description="FAD/NAD(P)-binding" evidence="7">
    <location>
        <begin position="5"/>
        <end position="301"/>
    </location>
</feature>
<dbReference type="InterPro" id="IPR004099">
    <property type="entry name" value="Pyr_nucl-diS_OxRdtase_dimer"/>
</dbReference>
<dbReference type="Pfam" id="PF07992">
    <property type="entry name" value="Pyr_redox_2"/>
    <property type="match status" value="1"/>
</dbReference>
<dbReference type="EMBL" id="CP073041">
    <property type="protein sequence ID" value="UXE60439.1"/>
    <property type="molecule type" value="Genomic_DNA"/>
</dbReference>
<dbReference type="PANTHER" id="PTHR22912:SF151">
    <property type="entry name" value="DIHYDROLIPOYL DEHYDROGENASE, MITOCHONDRIAL"/>
    <property type="match status" value="1"/>
</dbReference>
<sequence>MTFNYDLVILGATLEGIYAAQAAIQFPDKRIALVTQGFSPQAAIAASSFRRYFSLLSGSDIIYQTAMVEENLSLLAAQGVDIIQAQGIFTQTPSLVLEVENRYLRSRAYLLAMGSEPDFSELSQFSQTTFPKPIWTAQTLDNSTDWQEGNDWVIIGAKPLGIELAHHLATLEKKVTLSTRNSHLLPQEDRESAHFLQSSLEAIGVKILLKTDVQAIQSQTAQFQMEIRDHFLEQDFLLNNIDHIFWAQKNKVNLGGLNLAEIGVQFNKNRLVVNPQLQTHCPEIYAIGSAIAGYDLPSLAQYEARLVLQNTLVGKQAAVNYYPIPVCLTEAPQFARVGLTEAQAQGFYGNQYQVKRSRFSTFSAQSKSQPSGFCKLILDPQQQIIGTHLIGDHAKAWINVFALVIAQKLRLNDLQNLNLPGLELT</sequence>
<dbReference type="InterPro" id="IPR023753">
    <property type="entry name" value="FAD/NAD-binding_dom"/>
</dbReference>
<evidence type="ECO:0000256" key="5">
    <source>
        <dbReference type="ARBA" id="ARBA00023027"/>
    </source>
</evidence>
<name>A0A977KV12_9CYAN</name>
<evidence type="ECO:0000259" key="6">
    <source>
        <dbReference type="Pfam" id="PF02852"/>
    </source>
</evidence>
<dbReference type="SUPFAM" id="SSF55424">
    <property type="entry name" value="FAD/NAD-linked reductases, dimerisation (C-terminal) domain"/>
    <property type="match status" value="1"/>
</dbReference>
<dbReference type="InterPro" id="IPR016156">
    <property type="entry name" value="FAD/NAD-linked_Rdtase_dimer_sf"/>
</dbReference>
<keyword evidence="4" id="KW-0274">FAD</keyword>
<dbReference type="PRINTS" id="PR00411">
    <property type="entry name" value="PNDRDTASEI"/>
</dbReference>